<feature type="DNA-binding region" description="H-T-H motif" evidence="4">
    <location>
        <begin position="45"/>
        <end position="64"/>
    </location>
</feature>
<keyword evidence="1" id="KW-0805">Transcription regulation</keyword>
<dbReference type="Pfam" id="PF00440">
    <property type="entry name" value="TetR_N"/>
    <property type="match status" value="1"/>
</dbReference>
<dbReference type="RefSeq" id="WP_357403454.1">
    <property type="nucleotide sequence ID" value="NZ_JBEYCD010000004.1"/>
</dbReference>
<dbReference type="Proteomes" id="UP001611415">
    <property type="component" value="Unassembled WGS sequence"/>
</dbReference>
<dbReference type="Pfam" id="PF17918">
    <property type="entry name" value="TetR_C_15"/>
    <property type="match status" value="1"/>
</dbReference>
<dbReference type="InterPro" id="IPR001647">
    <property type="entry name" value="HTH_TetR"/>
</dbReference>
<dbReference type="InterPro" id="IPR009057">
    <property type="entry name" value="Homeodomain-like_sf"/>
</dbReference>
<dbReference type="SUPFAM" id="SSF46689">
    <property type="entry name" value="Homeodomain-like"/>
    <property type="match status" value="1"/>
</dbReference>
<evidence type="ECO:0000256" key="2">
    <source>
        <dbReference type="ARBA" id="ARBA00023125"/>
    </source>
</evidence>
<dbReference type="Gene3D" id="1.10.357.10">
    <property type="entry name" value="Tetracycline Repressor, domain 2"/>
    <property type="match status" value="1"/>
</dbReference>
<gene>
    <name evidence="6" type="ORF">ACH49W_08105</name>
</gene>
<feature type="domain" description="HTH tetR-type" evidence="5">
    <location>
        <begin position="22"/>
        <end position="82"/>
    </location>
</feature>
<dbReference type="InterPro" id="IPR050109">
    <property type="entry name" value="HTH-type_TetR-like_transc_reg"/>
</dbReference>
<accession>A0ABW7WWV9</accession>
<evidence type="ECO:0000256" key="3">
    <source>
        <dbReference type="ARBA" id="ARBA00023163"/>
    </source>
</evidence>
<name>A0ABW7WWV9_9NOCA</name>
<keyword evidence="3" id="KW-0804">Transcription</keyword>
<keyword evidence="7" id="KW-1185">Reference proteome</keyword>
<dbReference type="PANTHER" id="PTHR30055:SF151">
    <property type="entry name" value="TRANSCRIPTIONAL REGULATORY PROTEIN"/>
    <property type="match status" value="1"/>
</dbReference>
<dbReference type="PANTHER" id="PTHR30055">
    <property type="entry name" value="HTH-TYPE TRANSCRIPTIONAL REGULATOR RUTR"/>
    <property type="match status" value="1"/>
</dbReference>
<reference evidence="6 7" key="1">
    <citation type="submission" date="2024-10" db="EMBL/GenBank/DDBJ databases">
        <title>The Natural Products Discovery Center: Release of the First 8490 Sequenced Strains for Exploring Actinobacteria Biosynthetic Diversity.</title>
        <authorList>
            <person name="Kalkreuter E."/>
            <person name="Kautsar S.A."/>
            <person name="Yang D."/>
            <person name="Bader C.D."/>
            <person name="Teijaro C.N."/>
            <person name="Fluegel L."/>
            <person name="Davis C.M."/>
            <person name="Simpson J.R."/>
            <person name="Lauterbach L."/>
            <person name="Steele A.D."/>
            <person name="Gui C."/>
            <person name="Meng S."/>
            <person name="Li G."/>
            <person name="Viehrig K."/>
            <person name="Ye F."/>
            <person name="Su P."/>
            <person name="Kiefer A.F."/>
            <person name="Nichols A."/>
            <person name="Cepeda A.J."/>
            <person name="Yan W."/>
            <person name="Fan B."/>
            <person name="Jiang Y."/>
            <person name="Adhikari A."/>
            <person name="Zheng C.-J."/>
            <person name="Schuster L."/>
            <person name="Cowan T.M."/>
            <person name="Smanski M.J."/>
            <person name="Chevrette M.G."/>
            <person name="De Carvalho L.P.S."/>
            <person name="Shen B."/>
        </authorList>
    </citation>
    <scope>NUCLEOTIDE SEQUENCE [LARGE SCALE GENOMIC DNA]</scope>
    <source>
        <strain evidence="6 7">NPDC019275</strain>
    </source>
</reference>
<keyword evidence="2 4" id="KW-0238">DNA-binding</keyword>
<evidence type="ECO:0000256" key="4">
    <source>
        <dbReference type="PROSITE-ProRule" id="PRU00335"/>
    </source>
</evidence>
<protein>
    <submittedName>
        <fullName evidence="6">TetR/AcrR family transcriptional regulator</fullName>
    </submittedName>
</protein>
<evidence type="ECO:0000256" key="1">
    <source>
        <dbReference type="ARBA" id="ARBA00023015"/>
    </source>
</evidence>
<comment type="caution">
    <text evidence="6">The sequence shown here is derived from an EMBL/GenBank/DDBJ whole genome shotgun (WGS) entry which is preliminary data.</text>
</comment>
<dbReference type="EMBL" id="JBIRYO010000004">
    <property type="protein sequence ID" value="MFI2473329.1"/>
    <property type="molecule type" value="Genomic_DNA"/>
</dbReference>
<sequence>MVEISLTPQVPARPAPVQRRGIERVKAILDAAEVLLDEQGYEAATLSAIGERAGIPTASIYHYFPDRYRVDAELLQRYIREVEESTTTALNQAEALTLREACDIVIDAYTACFRRRPGMAALWFAAGRSPMLVEMARAYDESAAERFWRFLTRRDLIGADTPQLVVQLAVEAGDRLFDVAFRRSATGDDATFDEARRLLTAYLETYATPARRRTGKK</sequence>
<dbReference type="PROSITE" id="PS50977">
    <property type="entry name" value="HTH_TETR_2"/>
    <property type="match status" value="1"/>
</dbReference>
<evidence type="ECO:0000313" key="7">
    <source>
        <dbReference type="Proteomes" id="UP001611415"/>
    </source>
</evidence>
<evidence type="ECO:0000259" key="5">
    <source>
        <dbReference type="PROSITE" id="PS50977"/>
    </source>
</evidence>
<dbReference type="PRINTS" id="PR00455">
    <property type="entry name" value="HTHTETR"/>
</dbReference>
<evidence type="ECO:0000313" key="6">
    <source>
        <dbReference type="EMBL" id="MFI2473329.1"/>
    </source>
</evidence>
<dbReference type="InterPro" id="IPR041669">
    <property type="entry name" value="TetR_C_15"/>
</dbReference>
<proteinExistence type="predicted"/>
<organism evidence="6 7">
    <name type="scientific">Nocardia xishanensis</name>
    <dbReference type="NCBI Taxonomy" id="238964"/>
    <lineage>
        <taxon>Bacteria</taxon>
        <taxon>Bacillati</taxon>
        <taxon>Actinomycetota</taxon>
        <taxon>Actinomycetes</taxon>
        <taxon>Mycobacteriales</taxon>
        <taxon>Nocardiaceae</taxon>
        <taxon>Nocardia</taxon>
    </lineage>
</organism>